<organism evidence="1">
    <name type="scientific">uncultured Microvirga sp</name>
    <dbReference type="NCBI Taxonomy" id="412392"/>
    <lineage>
        <taxon>Bacteria</taxon>
        <taxon>Pseudomonadati</taxon>
        <taxon>Pseudomonadota</taxon>
        <taxon>Alphaproteobacteria</taxon>
        <taxon>Hyphomicrobiales</taxon>
        <taxon>Methylobacteriaceae</taxon>
        <taxon>Microvirga</taxon>
        <taxon>environmental samples</taxon>
    </lineage>
</organism>
<sequence length="91" mass="9618">MMDDVTPLDGNAAAGRLADLFAVEMTRAMIVCESCGREGALATLMLYGGGEGVVLRCPSCEAVNLRLLDTGTTLNLDLRGSTRLTIQVVSR</sequence>
<name>A0A6J4L2H1_9HYPH</name>
<proteinExistence type="predicted"/>
<dbReference type="AlphaFoldDB" id="A0A6J4L2H1"/>
<evidence type="ECO:0000313" key="1">
    <source>
        <dbReference type="EMBL" id="CAA9319649.1"/>
    </source>
</evidence>
<protein>
    <submittedName>
        <fullName evidence="1">Uncharacterized protein</fullName>
    </submittedName>
</protein>
<dbReference type="InterPro" id="IPR045423">
    <property type="entry name" value="DUF6510"/>
</dbReference>
<dbReference type="EMBL" id="CADCUC010000178">
    <property type="protein sequence ID" value="CAA9319649.1"/>
    <property type="molecule type" value="Genomic_DNA"/>
</dbReference>
<gene>
    <name evidence="1" type="ORF">AVDCRST_MAG90-1560</name>
</gene>
<accession>A0A6J4L2H1</accession>
<dbReference type="Pfam" id="PF20120">
    <property type="entry name" value="DUF6510"/>
    <property type="match status" value="1"/>
</dbReference>
<reference evidence="1" key="1">
    <citation type="submission" date="2020-02" db="EMBL/GenBank/DDBJ databases">
        <authorList>
            <person name="Meier V. D."/>
        </authorList>
    </citation>
    <scope>NUCLEOTIDE SEQUENCE</scope>
    <source>
        <strain evidence="1">AVDCRST_MAG90</strain>
    </source>
</reference>